<evidence type="ECO:0000313" key="2">
    <source>
        <dbReference type="Proteomes" id="UP000185221"/>
    </source>
</evidence>
<accession>A0A1N6D463</accession>
<organism evidence="1 2">
    <name type="scientific">Algoriphagus halophilus</name>
    <dbReference type="NCBI Taxonomy" id="226505"/>
    <lineage>
        <taxon>Bacteria</taxon>
        <taxon>Pseudomonadati</taxon>
        <taxon>Bacteroidota</taxon>
        <taxon>Cytophagia</taxon>
        <taxon>Cytophagales</taxon>
        <taxon>Cyclobacteriaceae</taxon>
        <taxon>Algoriphagus</taxon>
    </lineage>
</organism>
<dbReference type="Proteomes" id="UP000185221">
    <property type="component" value="Unassembled WGS sequence"/>
</dbReference>
<reference evidence="2" key="1">
    <citation type="submission" date="2016-11" db="EMBL/GenBank/DDBJ databases">
        <authorList>
            <person name="Varghese N."/>
            <person name="Submissions S."/>
        </authorList>
    </citation>
    <scope>NUCLEOTIDE SEQUENCE [LARGE SCALE GENOMIC DNA]</scope>
    <source>
        <strain evidence="2">DSM 15292</strain>
    </source>
</reference>
<dbReference type="OrthoDB" id="1436925at2"/>
<protein>
    <recommendedName>
        <fullName evidence="3">Viral A-type inclusion protein</fullName>
    </recommendedName>
</protein>
<dbReference type="EMBL" id="FSRC01000001">
    <property type="protein sequence ID" value="SIN65620.1"/>
    <property type="molecule type" value="Genomic_DNA"/>
</dbReference>
<dbReference type="STRING" id="226505.SAMN05444394_0178"/>
<evidence type="ECO:0000313" key="1">
    <source>
        <dbReference type="EMBL" id="SIN65620.1"/>
    </source>
</evidence>
<gene>
    <name evidence="1" type="ORF">SAMN05444394_0178</name>
</gene>
<dbReference type="PROSITE" id="PS51257">
    <property type="entry name" value="PROKAR_LIPOPROTEIN"/>
    <property type="match status" value="1"/>
</dbReference>
<dbReference type="RefSeq" id="WP_074222966.1">
    <property type="nucleotide sequence ID" value="NZ_FSRC01000001.1"/>
</dbReference>
<keyword evidence="2" id="KW-1185">Reference proteome</keyword>
<dbReference type="AlphaFoldDB" id="A0A1N6D463"/>
<proteinExistence type="predicted"/>
<name>A0A1N6D463_9BACT</name>
<evidence type="ECO:0008006" key="3">
    <source>
        <dbReference type="Google" id="ProtNLM"/>
    </source>
</evidence>
<sequence>MIRYISILTFVLLIVLTSCGPSIQEQNLMMREKIIEIHDEVMPMMGRLKSLEKKANQEIDRLEEENPDTARIEELKVLAVDLNAAYDGMFDWMHQYEATDGDRTPEEVKVFLDEQLIKISEVNAQFKEVLTKADEMLPS</sequence>